<dbReference type="PANTHER" id="PTHR38932:SF1">
    <property type="entry name" value="DUF4005 DOMAIN-CONTAINING PROTEIN"/>
    <property type="match status" value="1"/>
</dbReference>
<feature type="compositionally biased region" description="Polar residues" evidence="1">
    <location>
        <begin position="144"/>
        <end position="156"/>
    </location>
</feature>
<name>A0A5P1EDI8_ASPOF</name>
<reference evidence="3" key="1">
    <citation type="journal article" date="2017" name="Nat. Commun.">
        <title>The asparagus genome sheds light on the origin and evolution of a young Y chromosome.</title>
        <authorList>
            <person name="Harkess A."/>
            <person name="Zhou J."/>
            <person name="Xu C."/>
            <person name="Bowers J.E."/>
            <person name="Van der Hulst R."/>
            <person name="Ayyampalayam S."/>
            <person name="Mercati F."/>
            <person name="Riccardi P."/>
            <person name="McKain M.R."/>
            <person name="Kakrana A."/>
            <person name="Tang H."/>
            <person name="Ray J."/>
            <person name="Groenendijk J."/>
            <person name="Arikit S."/>
            <person name="Mathioni S.M."/>
            <person name="Nakano M."/>
            <person name="Shan H."/>
            <person name="Telgmann-Rauber A."/>
            <person name="Kanno A."/>
            <person name="Yue Z."/>
            <person name="Chen H."/>
            <person name="Li W."/>
            <person name="Chen Y."/>
            <person name="Xu X."/>
            <person name="Zhang Y."/>
            <person name="Luo S."/>
            <person name="Chen H."/>
            <person name="Gao J."/>
            <person name="Mao Z."/>
            <person name="Pires J.C."/>
            <person name="Luo M."/>
            <person name="Kudrna D."/>
            <person name="Wing R.A."/>
            <person name="Meyers B.C."/>
            <person name="Yi K."/>
            <person name="Kong H."/>
            <person name="Lavrijsen P."/>
            <person name="Sunseri F."/>
            <person name="Falavigna A."/>
            <person name="Ye Y."/>
            <person name="Leebens-Mack J.H."/>
            <person name="Chen G."/>
        </authorList>
    </citation>
    <scope>NUCLEOTIDE SEQUENCE [LARGE SCALE GENOMIC DNA]</scope>
    <source>
        <strain evidence="3">cv. DH0086</strain>
    </source>
</reference>
<evidence type="ECO:0000313" key="3">
    <source>
        <dbReference type="Proteomes" id="UP000243459"/>
    </source>
</evidence>
<keyword evidence="3" id="KW-1185">Reference proteome</keyword>
<feature type="region of interest" description="Disordered" evidence="1">
    <location>
        <begin position="1"/>
        <end position="211"/>
    </location>
</feature>
<feature type="compositionally biased region" description="Basic and acidic residues" evidence="1">
    <location>
        <begin position="175"/>
        <end position="194"/>
    </location>
</feature>
<feature type="compositionally biased region" description="Low complexity" evidence="1">
    <location>
        <begin position="41"/>
        <end position="53"/>
    </location>
</feature>
<organism evidence="2 3">
    <name type="scientific">Asparagus officinalis</name>
    <name type="common">Garden asparagus</name>
    <dbReference type="NCBI Taxonomy" id="4686"/>
    <lineage>
        <taxon>Eukaryota</taxon>
        <taxon>Viridiplantae</taxon>
        <taxon>Streptophyta</taxon>
        <taxon>Embryophyta</taxon>
        <taxon>Tracheophyta</taxon>
        <taxon>Spermatophyta</taxon>
        <taxon>Magnoliopsida</taxon>
        <taxon>Liliopsida</taxon>
        <taxon>Asparagales</taxon>
        <taxon>Asparagaceae</taxon>
        <taxon>Asparagoideae</taxon>
        <taxon>Asparagus</taxon>
    </lineage>
</organism>
<dbReference type="Gramene" id="ONK63884">
    <property type="protein sequence ID" value="ONK63884"/>
    <property type="gene ID" value="A4U43_C07F19920"/>
</dbReference>
<accession>A0A5P1EDI8</accession>
<dbReference type="PANTHER" id="PTHR38932">
    <property type="entry name" value="BNAC03G64660D PROTEIN"/>
    <property type="match status" value="1"/>
</dbReference>
<dbReference type="EMBL" id="CM007387">
    <property type="protein sequence ID" value="ONK63884.1"/>
    <property type="molecule type" value="Genomic_DNA"/>
</dbReference>
<dbReference type="Gene3D" id="1.10.510.10">
    <property type="entry name" value="Transferase(Phosphotransferase) domain 1"/>
    <property type="match status" value="1"/>
</dbReference>
<evidence type="ECO:0000313" key="2">
    <source>
        <dbReference type="EMBL" id="ONK63884.1"/>
    </source>
</evidence>
<evidence type="ECO:0000256" key="1">
    <source>
        <dbReference type="SAM" id="MobiDB-lite"/>
    </source>
</evidence>
<dbReference type="AlphaFoldDB" id="A0A5P1EDI8"/>
<proteinExistence type="predicted"/>
<feature type="compositionally biased region" description="Polar residues" evidence="1">
    <location>
        <begin position="81"/>
        <end position="90"/>
    </location>
</feature>
<sequence length="320" mass="35887">MSSTSVLSGNRGDYDSNPPHAKSKPKVQLTPFVAAPKGKQNNTPNEDNKTNNNGFRKDNKCQSDFHLTYPRIHESHPKDSLTPSPVQSKGTNDDRLDEDNKTNIRASSVPMPRAVLSSPDNDELIGSQNQSIREKQTPLRRQTLKSNDITSQQSQLSREKITLTKRPASSPKTEGQTKIENTHSTRKSCTEKGKGSSLSTPKQRPPFKGNDVRSEAMVATFLTLSMSTMLGNMIKQLHFDSYEWVHSVVREKWTVKVFDKRMLSEGVPEDRMLKLLLIALKCIYKSADARPTMSQVAGMIHSLKEEEDMFVVSEIDSRDA</sequence>
<dbReference type="Proteomes" id="UP000243459">
    <property type="component" value="Chromosome 7"/>
</dbReference>
<protein>
    <submittedName>
        <fullName evidence="2">Uncharacterized protein</fullName>
    </submittedName>
</protein>
<gene>
    <name evidence="2" type="ORF">A4U43_C07F19920</name>
</gene>
<feature type="compositionally biased region" description="Basic and acidic residues" evidence="1">
    <location>
        <begin position="91"/>
        <end position="102"/>
    </location>
</feature>